<reference evidence="2" key="2">
    <citation type="journal article" date="2021" name="PeerJ">
        <title>Extensive microbial diversity within the chicken gut microbiome revealed by metagenomics and culture.</title>
        <authorList>
            <person name="Gilroy R."/>
            <person name="Ravi A."/>
            <person name="Getino M."/>
            <person name="Pursley I."/>
            <person name="Horton D.L."/>
            <person name="Alikhan N.F."/>
            <person name="Baker D."/>
            <person name="Gharbi K."/>
            <person name="Hall N."/>
            <person name="Watson M."/>
            <person name="Adriaenssens E.M."/>
            <person name="Foster-Nyarko E."/>
            <person name="Jarju S."/>
            <person name="Secka A."/>
            <person name="Antonio M."/>
            <person name="Oren A."/>
            <person name="Chaudhuri R.R."/>
            <person name="La Ragione R."/>
            <person name="Hildebrand F."/>
            <person name="Pallen M.J."/>
        </authorList>
    </citation>
    <scope>NUCLEOTIDE SEQUENCE</scope>
    <source>
        <strain evidence="2">14700</strain>
    </source>
</reference>
<evidence type="ECO:0000313" key="2">
    <source>
        <dbReference type="EMBL" id="MBO8468872.1"/>
    </source>
</evidence>
<dbReference type="AlphaFoldDB" id="A0A9D9NCM2"/>
<dbReference type="Pfam" id="PF04909">
    <property type="entry name" value="Amidohydro_2"/>
    <property type="match status" value="1"/>
</dbReference>
<name>A0A9D9NCM2_9SPIO</name>
<protein>
    <submittedName>
        <fullName evidence="2">Amidohydrolase family protein</fullName>
    </submittedName>
</protein>
<evidence type="ECO:0000313" key="3">
    <source>
        <dbReference type="Proteomes" id="UP000810292"/>
    </source>
</evidence>
<dbReference type="InterPro" id="IPR032466">
    <property type="entry name" value="Metal_Hydrolase"/>
</dbReference>
<dbReference type="GO" id="GO:0016787">
    <property type="term" value="F:hydrolase activity"/>
    <property type="evidence" value="ECO:0007669"/>
    <property type="project" value="InterPro"/>
</dbReference>
<dbReference type="Gene3D" id="3.20.20.140">
    <property type="entry name" value="Metal-dependent hydrolases"/>
    <property type="match status" value="1"/>
</dbReference>
<feature type="domain" description="Amidohydrolase-related" evidence="1">
    <location>
        <begin position="211"/>
        <end position="413"/>
    </location>
</feature>
<dbReference type="InterPro" id="IPR006680">
    <property type="entry name" value="Amidohydro-rel"/>
</dbReference>
<dbReference type="EMBL" id="JADIMF010000058">
    <property type="protein sequence ID" value="MBO8468872.1"/>
    <property type="molecule type" value="Genomic_DNA"/>
</dbReference>
<proteinExistence type="predicted"/>
<organism evidence="2 3">
    <name type="scientific">Candidatus Ornithospirochaeta stercoravium</name>
    <dbReference type="NCBI Taxonomy" id="2840897"/>
    <lineage>
        <taxon>Bacteria</taxon>
        <taxon>Pseudomonadati</taxon>
        <taxon>Spirochaetota</taxon>
        <taxon>Spirochaetia</taxon>
        <taxon>Spirochaetales</taxon>
        <taxon>Spirochaetaceae</taxon>
        <taxon>Spirochaetaceae incertae sedis</taxon>
        <taxon>Candidatus Ornithospirochaeta</taxon>
    </lineage>
</organism>
<comment type="caution">
    <text evidence="2">The sequence shown here is derived from an EMBL/GenBank/DDBJ whole genome shotgun (WGS) entry which is preliminary data.</text>
</comment>
<dbReference type="SUPFAM" id="SSF51556">
    <property type="entry name" value="Metallo-dependent hydrolases"/>
    <property type="match status" value="1"/>
</dbReference>
<dbReference type="Proteomes" id="UP000810292">
    <property type="component" value="Unassembled WGS sequence"/>
</dbReference>
<gene>
    <name evidence="2" type="ORF">IAA72_03705</name>
</gene>
<evidence type="ECO:0000259" key="1">
    <source>
        <dbReference type="Pfam" id="PF04909"/>
    </source>
</evidence>
<reference evidence="2" key="1">
    <citation type="submission" date="2020-10" db="EMBL/GenBank/DDBJ databases">
        <authorList>
            <person name="Gilroy R."/>
        </authorList>
    </citation>
    <scope>NUCLEOTIDE SEQUENCE</scope>
    <source>
        <strain evidence="2">14700</strain>
    </source>
</reference>
<sequence>MKYFSDCHFHVMTMKEPNFASFLNSFYDSATGILSANTATNYILTPQLIKGTSFLDTLSNTLVAFEQPIGNTLMMMEDDLMGMFQPKANKDHQPLLPFINNGKFHIRGMEAEKMIMIPLVMDFTKRQSEIDRLYYAYPSADRLLPYLKAMIEGIREYYEARPDGLFEFYPFVGIDPNNHSMEYMEKLLSEYVNTSHIMHAPHTIPDKPCYGIKIYPPLGFSPWPDSKSALEKNRYLYSFCEKNRIPIITHCDDQGFRGVSAEEAWANTDPARWRTVLENYPDLIVDFAHFGKQYAITSRSNVQSIAARLRHHPDSPWFYSIISMMKDFDNVYADLSFTGCNPVFYDELRSFMNEQKDDEREKILSRILFGSDFSVNLLKIESYTEYYSIFEESPFSDEEILKIAEENMLRFIGLEEAAIEAKSRRRLIRK</sequence>
<accession>A0A9D9NCM2</accession>